<reference evidence="1 2" key="1">
    <citation type="submission" date="2019-01" db="EMBL/GenBank/DDBJ databases">
        <authorList>
            <person name="Sayadi A."/>
        </authorList>
    </citation>
    <scope>NUCLEOTIDE SEQUENCE [LARGE SCALE GENOMIC DNA]</scope>
</reference>
<feature type="non-terminal residue" evidence="1">
    <location>
        <position position="45"/>
    </location>
</feature>
<gene>
    <name evidence="1" type="ORF">CALMAC_LOCUS10227</name>
</gene>
<accession>A0A653CM13</accession>
<dbReference type="Proteomes" id="UP000410492">
    <property type="component" value="Unassembled WGS sequence"/>
</dbReference>
<keyword evidence="2" id="KW-1185">Reference proteome</keyword>
<organism evidence="1 2">
    <name type="scientific">Callosobruchus maculatus</name>
    <name type="common">Southern cowpea weevil</name>
    <name type="synonym">Pulse bruchid</name>
    <dbReference type="NCBI Taxonomy" id="64391"/>
    <lineage>
        <taxon>Eukaryota</taxon>
        <taxon>Metazoa</taxon>
        <taxon>Ecdysozoa</taxon>
        <taxon>Arthropoda</taxon>
        <taxon>Hexapoda</taxon>
        <taxon>Insecta</taxon>
        <taxon>Pterygota</taxon>
        <taxon>Neoptera</taxon>
        <taxon>Endopterygota</taxon>
        <taxon>Coleoptera</taxon>
        <taxon>Polyphaga</taxon>
        <taxon>Cucujiformia</taxon>
        <taxon>Chrysomeloidea</taxon>
        <taxon>Chrysomelidae</taxon>
        <taxon>Bruchinae</taxon>
        <taxon>Bruchini</taxon>
        <taxon>Callosobruchus</taxon>
    </lineage>
</organism>
<evidence type="ECO:0000313" key="1">
    <source>
        <dbReference type="EMBL" id="VEN48957.1"/>
    </source>
</evidence>
<name>A0A653CM13_CALMS</name>
<protein>
    <submittedName>
        <fullName evidence="1">Uncharacterized protein</fullName>
    </submittedName>
</protein>
<evidence type="ECO:0000313" key="2">
    <source>
        <dbReference type="Proteomes" id="UP000410492"/>
    </source>
</evidence>
<sequence length="45" mass="5134">MCNQNDTAKSRRDCTMNGHTCTELHDGVRNRRVKSSSDRFFGTTV</sequence>
<dbReference type="EMBL" id="CAACVG010008204">
    <property type="protein sequence ID" value="VEN48957.1"/>
    <property type="molecule type" value="Genomic_DNA"/>
</dbReference>
<dbReference type="AlphaFoldDB" id="A0A653CM13"/>
<proteinExistence type="predicted"/>